<name>A0AA90PSZ4_9HELI</name>
<dbReference type="AlphaFoldDB" id="A0AA90PSZ4"/>
<protein>
    <submittedName>
        <fullName evidence="3">YggT family protein</fullName>
    </submittedName>
</protein>
<keyword evidence="1" id="KW-0812">Transmembrane</keyword>
<proteinExistence type="predicted"/>
<dbReference type="InterPro" id="IPR003425">
    <property type="entry name" value="CCB3/YggT"/>
</dbReference>
<accession>A0AA90PSZ4</accession>
<keyword evidence="1" id="KW-0472">Membrane</keyword>
<dbReference type="Pfam" id="PF02325">
    <property type="entry name" value="CCB3_YggT"/>
    <property type="match status" value="1"/>
</dbReference>
<sequence length="99" mass="11281">MILANIFNAIATILHTLIFIYTWVVIIATLITWVRPDPNNPIVVILYKLTNPVFTRIKSKIPLVYSGIDFTPVFVVLVLQFIDMALVDSLSVYAQKLFQ</sequence>
<dbReference type="Proteomes" id="UP001240777">
    <property type="component" value="Unassembled WGS sequence"/>
</dbReference>
<evidence type="ECO:0000313" key="3">
    <source>
        <dbReference type="EMBL" id="MDP2538889.1"/>
    </source>
</evidence>
<organism evidence="3 4">
    <name type="scientific">Helicobacter cappadocius</name>
    <dbReference type="NCBI Taxonomy" id="3063998"/>
    <lineage>
        <taxon>Bacteria</taxon>
        <taxon>Pseudomonadati</taxon>
        <taxon>Campylobacterota</taxon>
        <taxon>Epsilonproteobacteria</taxon>
        <taxon>Campylobacterales</taxon>
        <taxon>Helicobacteraceae</taxon>
        <taxon>Helicobacter</taxon>
    </lineage>
</organism>
<dbReference type="Proteomes" id="UP001177258">
    <property type="component" value="Unassembled WGS sequence"/>
</dbReference>
<evidence type="ECO:0000313" key="2">
    <source>
        <dbReference type="EMBL" id="MDO7252846.1"/>
    </source>
</evidence>
<dbReference type="GO" id="GO:0016020">
    <property type="term" value="C:membrane"/>
    <property type="evidence" value="ECO:0007669"/>
    <property type="project" value="InterPro"/>
</dbReference>
<keyword evidence="1" id="KW-1133">Transmembrane helix</keyword>
<reference evidence="3 5" key="1">
    <citation type="submission" date="2023-07" db="EMBL/GenBank/DDBJ databases">
        <title>Unpublished Manusciprt.</title>
        <authorList>
            <person name="Aydin F."/>
            <person name="Tarhane S."/>
            <person name="Saticioglu I.B."/>
            <person name="Karakaya E."/>
            <person name="Abay S."/>
            <person name="Guran O."/>
            <person name="Bozkurt E."/>
            <person name="Uzum N."/>
            <person name="Olgun K."/>
            <person name="Jablonski D."/>
        </authorList>
    </citation>
    <scope>NUCLEOTIDE SEQUENCE</scope>
    <source>
        <strain evidence="5">faydin-H75</strain>
        <strain evidence="3">Faydin-H76</strain>
    </source>
</reference>
<evidence type="ECO:0000313" key="4">
    <source>
        <dbReference type="Proteomes" id="UP001177258"/>
    </source>
</evidence>
<reference evidence="2" key="2">
    <citation type="submission" date="2023-07" db="EMBL/GenBank/DDBJ databases">
        <authorList>
            <person name="Aydin F."/>
            <person name="Tarhane S."/>
            <person name="Saticioglu I.B."/>
            <person name="Karakaya E."/>
            <person name="Abay S."/>
            <person name="Guran O."/>
            <person name="Bozkurt E."/>
            <person name="Uzum N."/>
            <person name="Olgun K."/>
            <person name="Jablonski D."/>
        </authorList>
    </citation>
    <scope>NUCLEOTIDE SEQUENCE</scope>
    <source>
        <strain evidence="2">Faydin-H75</strain>
    </source>
</reference>
<dbReference type="RefSeq" id="WP_305516692.1">
    <property type="nucleotide sequence ID" value="NZ_JAUPEV010000003.1"/>
</dbReference>
<reference evidence="2 4" key="3">
    <citation type="journal article" date="2024" name="Syst. Appl. Microbiol.">
        <title>Helicobacter cappadocius sp. nov., from lizards: The first psychrotrophic Helicobacter species.</title>
        <authorList>
            <person name="Aydin F."/>
            <person name="Tarhane S."/>
            <person name="Karakaya E."/>
            <person name="Abay S."/>
            <person name="Kayman T."/>
            <person name="Guran O."/>
            <person name="Bozkurt E."/>
            <person name="Uzum N."/>
            <person name="Avci A."/>
            <person name="Olgun K."/>
            <person name="Jablonski D."/>
            <person name="Guran C."/>
            <person name="Burcin Saticioglu I."/>
        </authorList>
    </citation>
    <scope>NUCLEOTIDE SEQUENCE [LARGE SCALE GENOMIC DNA]</scope>
    <source>
        <strain evidence="2">Faydin-H75</strain>
        <strain evidence="4">faydin-H76</strain>
    </source>
</reference>
<dbReference type="EMBL" id="JAUPEV010000003">
    <property type="protein sequence ID" value="MDO7252846.1"/>
    <property type="molecule type" value="Genomic_DNA"/>
</dbReference>
<gene>
    <name evidence="2" type="ORF">Q5I04_02820</name>
    <name evidence="3" type="ORF">Q5I06_03750</name>
</gene>
<dbReference type="EMBL" id="JAUYZK010000004">
    <property type="protein sequence ID" value="MDP2538889.1"/>
    <property type="molecule type" value="Genomic_DNA"/>
</dbReference>
<feature type="transmembrane region" description="Helical" evidence="1">
    <location>
        <begin position="6"/>
        <end position="31"/>
    </location>
</feature>
<comment type="caution">
    <text evidence="3">The sequence shown here is derived from an EMBL/GenBank/DDBJ whole genome shotgun (WGS) entry which is preliminary data.</text>
</comment>
<keyword evidence="5" id="KW-1185">Reference proteome</keyword>
<evidence type="ECO:0000313" key="5">
    <source>
        <dbReference type="Proteomes" id="UP001240777"/>
    </source>
</evidence>
<evidence type="ECO:0000256" key="1">
    <source>
        <dbReference type="SAM" id="Phobius"/>
    </source>
</evidence>